<dbReference type="GO" id="GO:0030246">
    <property type="term" value="F:carbohydrate binding"/>
    <property type="evidence" value="ECO:0007669"/>
    <property type="project" value="InterPro"/>
</dbReference>
<evidence type="ECO:0000313" key="2">
    <source>
        <dbReference type="Proteomes" id="UP000292927"/>
    </source>
</evidence>
<protein>
    <submittedName>
        <fullName evidence="1">Galactose mutarotase-like enzyme</fullName>
    </submittedName>
</protein>
<dbReference type="SUPFAM" id="SSF74650">
    <property type="entry name" value="Galactose mutarotase-like"/>
    <property type="match status" value="1"/>
</dbReference>
<reference evidence="1 2" key="1">
    <citation type="submission" date="2019-02" db="EMBL/GenBank/DDBJ databases">
        <title>Genomic Encyclopedia of Type Strains, Phase IV (KMG-IV): sequencing the most valuable type-strain genomes for metagenomic binning, comparative biology and taxonomic classification.</title>
        <authorList>
            <person name="Goeker M."/>
        </authorList>
    </citation>
    <scope>NUCLEOTIDE SEQUENCE [LARGE SCALE GENOMIC DNA]</scope>
    <source>
        <strain evidence="1 2">DSM 29486</strain>
    </source>
</reference>
<dbReference type="InterPro" id="IPR008183">
    <property type="entry name" value="Aldose_1/G6P_1-epimerase"/>
</dbReference>
<proteinExistence type="predicted"/>
<accession>A0A4Q7PNZ7</accession>
<organism evidence="1 2">
    <name type="scientific">Cuneatibacter caecimuris</name>
    <dbReference type="NCBI Taxonomy" id="1796618"/>
    <lineage>
        <taxon>Bacteria</taxon>
        <taxon>Bacillati</taxon>
        <taxon>Bacillota</taxon>
        <taxon>Clostridia</taxon>
        <taxon>Lachnospirales</taxon>
        <taxon>Lachnospiraceae</taxon>
        <taxon>Cuneatibacter</taxon>
    </lineage>
</organism>
<gene>
    <name evidence="1" type="ORF">EV209_0672</name>
</gene>
<comment type="caution">
    <text evidence="1">The sequence shown here is derived from an EMBL/GenBank/DDBJ whole genome shotgun (WGS) entry which is preliminary data.</text>
</comment>
<dbReference type="GO" id="GO:0005975">
    <property type="term" value="P:carbohydrate metabolic process"/>
    <property type="evidence" value="ECO:0007669"/>
    <property type="project" value="InterPro"/>
</dbReference>
<dbReference type="RefSeq" id="WP_165388798.1">
    <property type="nucleotide sequence ID" value="NZ_SGXF01000001.1"/>
</dbReference>
<dbReference type="Gene3D" id="2.70.98.10">
    <property type="match status" value="1"/>
</dbReference>
<name>A0A4Q7PNZ7_9FIRM</name>
<sequence>MKTQISNDILTVSTSAYNGELTSIKTGDGVEYLWQGDPAYWSGQAPILFPICGAIRDGRTRINGAWYQMPKHGIARKIDYEPAGQTGDSVSYLLRADEASKKQYPFDFELLVTYRLEQNKIHHLFTVRNRGTEEMPFSLGGHPGFCCPLLPGEKFEDYQVEFEQEENTCVLPLDAASGLPDTGRPVPFLKDEKIWKLQHSDLLHDALIFPSLKSRAVTLRHPDTGRGVRISFPDMPYLLIWCPKEGAPFLALEPWSGMPTCTDEGDDFAAKRGMRCLKPGEEARLSFTVEIL</sequence>
<dbReference type="AlphaFoldDB" id="A0A4Q7PNZ7"/>
<dbReference type="CDD" id="cd09024">
    <property type="entry name" value="Aldose_epim_lacX"/>
    <property type="match status" value="1"/>
</dbReference>
<dbReference type="InterPro" id="IPR011013">
    <property type="entry name" value="Gal_mutarotase_sf_dom"/>
</dbReference>
<dbReference type="Proteomes" id="UP000292927">
    <property type="component" value="Unassembled WGS sequence"/>
</dbReference>
<dbReference type="Pfam" id="PF01263">
    <property type="entry name" value="Aldose_epim"/>
    <property type="match status" value="1"/>
</dbReference>
<dbReference type="InterPro" id="IPR037481">
    <property type="entry name" value="LacX"/>
</dbReference>
<keyword evidence="2" id="KW-1185">Reference proteome</keyword>
<dbReference type="EMBL" id="SGXF01000001">
    <property type="protein sequence ID" value="RZT02553.1"/>
    <property type="molecule type" value="Genomic_DNA"/>
</dbReference>
<dbReference type="GO" id="GO:0016853">
    <property type="term" value="F:isomerase activity"/>
    <property type="evidence" value="ECO:0007669"/>
    <property type="project" value="InterPro"/>
</dbReference>
<evidence type="ECO:0000313" key="1">
    <source>
        <dbReference type="EMBL" id="RZT02553.1"/>
    </source>
</evidence>
<dbReference type="InterPro" id="IPR014718">
    <property type="entry name" value="GH-type_carb-bd"/>
</dbReference>